<reference evidence="1 2" key="1">
    <citation type="submission" date="2014-04" db="EMBL/GenBank/DDBJ databases">
        <authorList>
            <consortium name="DOE Joint Genome Institute"/>
            <person name="Kuo A."/>
            <person name="Kohler A."/>
            <person name="Costa M.D."/>
            <person name="Nagy L.G."/>
            <person name="Floudas D."/>
            <person name="Copeland A."/>
            <person name="Barry K.W."/>
            <person name="Cichocki N."/>
            <person name="Veneault-Fourrey C."/>
            <person name="LaButti K."/>
            <person name="Lindquist E.A."/>
            <person name="Lipzen A."/>
            <person name="Lundell T."/>
            <person name="Morin E."/>
            <person name="Murat C."/>
            <person name="Sun H."/>
            <person name="Tunlid A."/>
            <person name="Henrissat B."/>
            <person name="Grigoriev I.V."/>
            <person name="Hibbett D.S."/>
            <person name="Martin F."/>
            <person name="Nordberg H.P."/>
            <person name="Cantor M.N."/>
            <person name="Hua S.X."/>
        </authorList>
    </citation>
    <scope>NUCLEOTIDE SEQUENCE [LARGE SCALE GENOMIC DNA]</scope>
    <source>
        <strain evidence="1 2">Marx 270</strain>
    </source>
</reference>
<dbReference type="Proteomes" id="UP000054217">
    <property type="component" value="Unassembled WGS sequence"/>
</dbReference>
<keyword evidence="2" id="KW-1185">Reference proteome</keyword>
<dbReference type="AlphaFoldDB" id="A0A0C3JAA3"/>
<gene>
    <name evidence="1" type="ORF">M404DRAFT_939356</name>
</gene>
<dbReference type="EMBL" id="KN832091">
    <property type="protein sequence ID" value="KIN94616.1"/>
    <property type="molecule type" value="Genomic_DNA"/>
</dbReference>
<protein>
    <submittedName>
        <fullName evidence="1">Uncharacterized protein</fullName>
    </submittedName>
</protein>
<reference evidence="2" key="2">
    <citation type="submission" date="2015-01" db="EMBL/GenBank/DDBJ databases">
        <title>Evolutionary Origins and Diversification of the Mycorrhizal Mutualists.</title>
        <authorList>
            <consortium name="DOE Joint Genome Institute"/>
            <consortium name="Mycorrhizal Genomics Consortium"/>
            <person name="Kohler A."/>
            <person name="Kuo A."/>
            <person name="Nagy L.G."/>
            <person name="Floudas D."/>
            <person name="Copeland A."/>
            <person name="Barry K.W."/>
            <person name="Cichocki N."/>
            <person name="Veneault-Fourrey C."/>
            <person name="LaButti K."/>
            <person name="Lindquist E.A."/>
            <person name="Lipzen A."/>
            <person name="Lundell T."/>
            <person name="Morin E."/>
            <person name="Murat C."/>
            <person name="Riley R."/>
            <person name="Ohm R."/>
            <person name="Sun H."/>
            <person name="Tunlid A."/>
            <person name="Henrissat B."/>
            <person name="Grigoriev I.V."/>
            <person name="Hibbett D.S."/>
            <person name="Martin F."/>
        </authorList>
    </citation>
    <scope>NUCLEOTIDE SEQUENCE [LARGE SCALE GENOMIC DNA]</scope>
    <source>
        <strain evidence="2">Marx 270</strain>
    </source>
</reference>
<dbReference type="InParanoid" id="A0A0C3JAA3"/>
<organism evidence="1 2">
    <name type="scientific">Pisolithus tinctorius Marx 270</name>
    <dbReference type="NCBI Taxonomy" id="870435"/>
    <lineage>
        <taxon>Eukaryota</taxon>
        <taxon>Fungi</taxon>
        <taxon>Dikarya</taxon>
        <taxon>Basidiomycota</taxon>
        <taxon>Agaricomycotina</taxon>
        <taxon>Agaricomycetes</taxon>
        <taxon>Agaricomycetidae</taxon>
        <taxon>Boletales</taxon>
        <taxon>Sclerodermatineae</taxon>
        <taxon>Pisolithaceae</taxon>
        <taxon>Pisolithus</taxon>
    </lineage>
</organism>
<dbReference type="HOGENOM" id="CLU_2942732_0_0_1"/>
<accession>A0A0C3JAA3</accession>
<evidence type="ECO:0000313" key="1">
    <source>
        <dbReference type="EMBL" id="KIN94616.1"/>
    </source>
</evidence>
<name>A0A0C3JAA3_PISTI</name>
<evidence type="ECO:0000313" key="2">
    <source>
        <dbReference type="Proteomes" id="UP000054217"/>
    </source>
</evidence>
<proteinExistence type="predicted"/>
<sequence>MESKQESVNGAMLVAKWTKFENDLGVCKEEQLQGDGWIPSSRRLTISKSIIDMVRLLLLT</sequence>